<organism evidence="1 2">
    <name type="scientific">Adiantum capillus-veneris</name>
    <name type="common">Maidenhair fern</name>
    <dbReference type="NCBI Taxonomy" id="13818"/>
    <lineage>
        <taxon>Eukaryota</taxon>
        <taxon>Viridiplantae</taxon>
        <taxon>Streptophyta</taxon>
        <taxon>Embryophyta</taxon>
        <taxon>Tracheophyta</taxon>
        <taxon>Polypodiopsida</taxon>
        <taxon>Polypodiidae</taxon>
        <taxon>Polypodiales</taxon>
        <taxon>Pteridineae</taxon>
        <taxon>Pteridaceae</taxon>
        <taxon>Vittarioideae</taxon>
        <taxon>Adiantum</taxon>
    </lineage>
</organism>
<evidence type="ECO:0000313" key="2">
    <source>
        <dbReference type="Proteomes" id="UP000886520"/>
    </source>
</evidence>
<keyword evidence="2" id="KW-1185">Reference proteome</keyword>
<proteinExistence type="predicted"/>
<dbReference type="EMBL" id="JABFUD020000011">
    <property type="protein sequence ID" value="KAI5073784.1"/>
    <property type="molecule type" value="Genomic_DNA"/>
</dbReference>
<reference evidence="1" key="1">
    <citation type="submission" date="2021-01" db="EMBL/GenBank/DDBJ databases">
        <title>Adiantum capillus-veneris genome.</title>
        <authorList>
            <person name="Fang Y."/>
            <person name="Liao Q."/>
        </authorList>
    </citation>
    <scope>NUCLEOTIDE SEQUENCE</scope>
    <source>
        <strain evidence="1">H3</strain>
        <tissue evidence="1">Leaf</tissue>
    </source>
</reference>
<dbReference type="AlphaFoldDB" id="A0A9D4UTU7"/>
<gene>
    <name evidence="1" type="ORF">GOP47_0011797</name>
</gene>
<protein>
    <submittedName>
        <fullName evidence="1">Uncharacterized protein</fullName>
    </submittedName>
</protein>
<evidence type="ECO:0000313" key="1">
    <source>
        <dbReference type="EMBL" id="KAI5073784.1"/>
    </source>
</evidence>
<dbReference type="Proteomes" id="UP000886520">
    <property type="component" value="Chromosome 11"/>
</dbReference>
<accession>A0A9D4UTU7</accession>
<name>A0A9D4UTU7_ADICA</name>
<sequence length="235" mass="27311">MHLSARAYHGLGIPIGASKESKMRSQSHGSEQVLDVAYEIESASRSHGFGLDYNVRITYCMDNIYGAKIYMDFMNRFVIKIEDHHSNLDSAPWVNYQGDRYMGRDGVSYLFIDNPDVVDALGGIVPQELHYVDEVPCMPIQPNLRLINSVWTQRVPIDDNTRALYKREDSDTTYFYVKKNPLSYNLSDEKVLYIFVQELASHHTSVIFMDKYGHEWNLLLEVELRDFTYWGRYVT</sequence>
<comment type="caution">
    <text evidence="1">The sequence shown here is derived from an EMBL/GenBank/DDBJ whole genome shotgun (WGS) entry which is preliminary data.</text>
</comment>